<dbReference type="Proteomes" id="UP000799764">
    <property type="component" value="Unassembled WGS sequence"/>
</dbReference>
<dbReference type="EMBL" id="MU001498">
    <property type="protein sequence ID" value="KAF2446626.1"/>
    <property type="molecule type" value="Genomic_DNA"/>
</dbReference>
<accession>A0A9P4PLY0</accession>
<evidence type="ECO:0000313" key="3">
    <source>
        <dbReference type="Proteomes" id="UP000799764"/>
    </source>
</evidence>
<keyword evidence="3" id="KW-1185">Reference proteome</keyword>
<evidence type="ECO:0000256" key="1">
    <source>
        <dbReference type="SAM" id="MobiDB-lite"/>
    </source>
</evidence>
<name>A0A9P4PLY0_9PLEO</name>
<feature type="region of interest" description="Disordered" evidence="1">
    <location>
        <begin position="144"/>
        <end position="204"/>
    </location>
</feature>
<comment type="caution">
    <text evidence="2">The sequence shown here is derived from an EMBL/GenBank/DDBJ whole genome shotgun (WGS) entry which is preliminary data.</text>
</comment>
<organism evidence="2 3">
    <name type="scientific">Karstenula rhodostoma CBS 690.94</name>
    <dbReference type="NCBI Taxonomy" id="1392251"/>
    <lineage>
        <taxon>Eukaryota</taxon>
        <taxon>Fungi</taxon>
        <taxon>Dikarya</taxon>
        <taxon>Ascomycota</taxon>
        <taxon>Pezizomycotina</taxon>
        <taxon>Dothideomycetes</taxon>
        <taxon>Pleosporomycetidae</taxon>
        <taxon>Pleosporales</taxon>
        <taxon>Massarineae</taxon>
        <taxon>Didymosphaeriaceae</taxon>
        <taxon>Karstenula</taxon>
    </lineage>
</organism>
<sequence>MAYNFAGQPGFSGWVHVTVPQQAYGEQGPQVIVNSVGPVTHNPPAPLGYGVAHPQGIAWPGFANSFQPQPMNWGPQHPGSYPNYGVVQPTYQMSHNSFLPPSAFIGPAEHFAFQLGFAVGLAGAAPPAPLRPLPGQQLQIHWRGKHHNRNRRRKHKDDQHQKQSQGAAPHQKPNRGAVKSHMTETSKVSKRVIPQKPALRSAKPGRGKLLNTIEDKTWDTQDVEMEDDDTSIDEEVPRNIDIKGEVANTSTAVGQYGANQADVKIESRPIHYKNHLLLAMRSGKI</sequence>
<protein>
    <submittedName>
        <fullName evidence="2">Uncharacterized protein</fullName>
    </submittedName>
</protein>
<proteinExistence type="predicted"/>
<evidence type="ECO:0000313" key="2">
    <source>
        <dbReference type="EMBL" id="KAF2446626.1"/>
    </source>
</evidence>
<feature type="compositionally biased region" description="Basic residues" evidence="1">
    <location>
        <begin position="144"/>
        <end position="155"/>
    </location>
</feature>
<gene>
    <name evidence="2" type="ORF">P171DRAFT_520100</name>
</gene>
<dbReference type="AlphaFoldDB" id="A0A9P4PLY0"/>
<reference evidence="2" key="1">
    <citation type="journal article" date="2020" name="Stud. Mycol.">
        <title>101 Dothideomycetes genomes: a test case for predicting lifestyles and emergence of pathogens.</title>
        <authorList>
            <person name="Haridas S."/>
            <person name="Albert R."/>
            <person name="Binder M."/>
            <person name="Bloem J."/>
            <person name="Labutti K."/>
            <person name="Salamov A."/>
            <person name="Andreopoulos B."/>
            <person name="Baker S."/>
            <person name="Barry K."/>
            <person name="Bills G."/>
            <person name="Bluhm B."/>
            <person name="Cannon C."/>
            <person name="Castanera R."/>
            <person name="Culley D."/>
            <person name="Daum C."/>
            <person name="Ezra D."/>
            <person name="Gonzalez J."/>
            <person name="Henrissat B."/>
            <person name="Kuo A."/>
            <person name="Liang C."/>
            <person name="Lipzen A."/>
            <person name="Lutzoni F."/>
            <person name="Magnuson J."/>
            <person name="Mondo S."/>
            <person name="Nolan M."/>
            <person name="Ohm R."/>
            <person name="Pangilinan J."/>
            <person name="Park H.-J."/>
            <person name="Ramirez L."/>
            <person name="Alfaro M."/>
            <person name="Sun H."/>
            <person name="Tritt A."/>
            <person name="Yoshinaga Y."/>
            <person name="Zwiers L.-H."/>
            <person name="Turgeon B."/>
            <person name="Goodwin S."/>
            <person name="Spatafora J."/>
            <person name="Crous P."/>
            <person name="Grigoriev I."/>
        </authorList>
    </citation>
    <scope>NUCLEOTIDE SEQUENCE</scope>
    <source>
        <strain evidence="2">CBS 690.94</strain>
    </source>
</reference>